<evidence type="ECO:0000256" key="1">
    <source>
        <dbReference type="ARBA" id="ARBA00023125"/>
    </source>
</evidence>
<dbReference type="PROSITE" id="PS50977">
    <property type="entry name" value="HTH_TETR_2"/>
    <property type="match status" value="1"/>
</dbReference>
<gene>
    <name evidence="4" type="ORF">A6J77_007985</name>
</gene>
<dbReference type="Pfam" id="PF00440">
    <property type="entry name" value="TetR_N"/>
    <property type="match status" value="1"/>
</dbReference>
<proteinExistence type="predicted"/>
<comment type="caution">
    <text evidence="4">The sequence shown here is derived from an EMBL/GenBank/DDBJ whole genome shotgun (WGS) entry which is preliminary data.</text>
</comment>
<dbReference type="AlphaFoldDB" id="A0A2J9PQ36"/>
<accession>A0A2J9PQ36</accession>
<dbReference type="InterPro" id="IPR009057">
    <property type="entry name" value="Homeodomain-like_sf"/>
</dbReference>
<keyword evidence="1 2" id="KW-0238">DNA-binding</keyword>
<protein>
    <submittedName>
        <fullName evidence="4">TetR/AcrR family transcriptional regulator</fullName>
    </submittedName>
</protein>
<dbReference type="Gene3D" id="1.10.357.10">
    <property type="entry name" value="Tetracycline Repressor, domain 2"/>
    <property type="match status" value="1"/>
</dbReference>
<dbReference type="PANTHER" id="PTHR43479">
    <property type="entry name" value="ACREF/ENVCD OPERON REPRESSOR-RELATED"/>
    <property type="match status" value="1"/>
</dbReference>
<dbReference type="InterPro" id="IPR050624">
    <property type="entry name" value="HTH-type_Tx_Regulator"/>
</dbReference>
<dbReference type="Proteomes" id="UP000192813">
    <property type="component" value="Unassembled WGS sequence"/>
</dbReference>
<dbReference type="InterPro" id="IPR001647">
    <property type="entry name" value="HTH_TetR"/>
</dbReference>
<feature type="DNA-binding region" description="H-T-H motif" evidence="2">
    <location>
        <begin position="31"/>
        <end position="50"/>
    </location>
</feature>
<dbReference type="RefSeq" id="WP_083069745.1">
    <property type="nucleotide sequence ID" value="NZ_JALXKY010000007.1"/>
</dbReference>
<dbReference type="EMBL" id="NBTM02000001">
    <property type="protein sequence ID" value="PNL92171.1"/>
    <property type="molecule type" value="Genomic_DNA"/>
</dbReference>
<organism evidence="4 5">
    <name type="scientific">Aerococcus viridans</name>
    <dbReference type="NCBI Taxonomy" id="1377"/>
    <lineage>
        <taxon>Bacteria</taxon>
        <taxon>Bacillati</taxon>
        <taxon>Bacillota</taxon>
        <taxon>Bacilli</taxon>
        <taxon>Lactobacillales</taxon>
        <taxon>Aerococcaceae</taxon>
        <taxon>Aerococcus</taxon>
    </lineage>
</organism>
<dbReference type="SUPFAM" id="SSF46689">
    <property type="entry name" value="Homeodomain-like"/>
    <property type="match status" value="1"/>
</dbReference>
<dbReference type="GO" id="GO:0003677">
    <property type="term" value="F:DNA binding"/>
    <property type="evidence" value="ECO:0007669"/>
    <property type="project" value="UniProtKB-UniRule"/>
</dbReference>
<name>A0A2J9PQ36_9LACT</name>
<evidence type="ECO:0000313" key="4">
    <source>
        <dbReference type="EMBL" id="PNL92171.1"/>
    </source>
</evidence>
<dbReference type="PANTHER" id="PTHR43479:SF7">
    <property type="entry name" value="TETR-FAMILY TRANSCRIPTIONAL REGULATOR"/>
    <property type="match status" value="1"/>
</dbReference>
<evidence type="ECO:0000259" key="3">
    <source>
        <dbReference type="PROSITE" id="PS50977"/>
    </source>
</evidence>
<evidence type="ECO:0000313" key="5">
    <source>
        <dbReference type="Proteomes" id="UP000192813"/>
    </source>
</evidence>
<sequence>MAVSNKSLQTRENIKSSLLKLMEDQPFTTVTIQDIVKEAGLNRSSFYRYFDDKYAVVEEIENEIIDNLENEAMGQVEELFAQTSKYEVLFHILSNFSKETTRSSILLGENGDPSFVHKMTKSIKENFPTDVRQMEIPSKYDELANDLKASAVINFLAKFEEYNKKYTIEEIAYFFSLM</sequence>
<evidence type="ECO:0000256" key="2">
    <source>
        <dbReference type="PROSITE-ProRule" id="PRU00335"/>
    </source>
</evidence>
<feature type="domain" description="HTH tetR-type" evidence="3">
    <location>
        <begin position="8"/>
        <end position="68"/>
    </location>
</feature>
<reference evidence="5" key="1">
    <citation type="submission" date="2017-12" db="EMBL/GenBank/DDBJ databases">
        <title>FDA dAtabase for Regulatory Grade micrObial Sequences (FDA-ARGOS): Supporting development and validation of Infectious Disease Dx tests.</title>
        <authorList>
            <person name="Hoffmann M."/>
            <person name="Allard M."/>
            <person name="Evans P."/>
            <person name="Brown E."/>
            <person name="Tallon L."/>
            <person name="Sadzewicz L."/>
            <person name="Sengamalay N."/>
            <person name="Ott S."/>
            <person name="Godinez A."/>
            <person name="Nagaraj S."/>
            <person name="Vavikolanu K."/>
            <person name="Aluvathingal J."/>
            <person name="Nadendla S."/>
            <person name="Sichtig H."/>
        </authorList>
    </citation>
    <scope>NUCLEOTIDE SEQUENCE [LARGE SCALE GENOMIC DNA]</scope>
    <source>
        <strain evidence="5">FDAARGOS_249</strain>
    </source>
</reference>